<dbReference type="RefSeq" id="WP_156967376.1">
    <property type="nucleotide sequence ID" value="NZ_CP011267.1"/>
</dbReference>
<dbReference type="HOGENOM" id="CLU_649907_0_0_2"/>
<dbReference type="KEGG" id="gah:GAH_00667"/>
<dbReference type="AlphaFoldDB" id="A0A0F7IIQ7"/>
<dbReference type="STRING" id="113653.GAH_00667"/>
<dbReference type="OrthoDB" id="50543at2157"/>
<accession>A0A0F7IIQ7</accession>
<dbReference type="Proteomes" id="UP000034723">
    <property type="component" value="Chromosome"/>
</dbReference>
<name>A0A0F7IIQ7_9EURY</name>
<dbReference type="InParanoid" id="A0A0F7IIQ7"/>
<evidence type="ECO:0000313" key="2">
    <source>
        <dbReference type="EMBL" id="AKG91994.1"/>
    </source>
</evidence>
<evidence type="ECO:0000313" key="3">
    <source>
        <dbReference type="Proteomes" id="UP000034723"/>
    </source>
</evidence>
<keyword evidence="1" id="KW-1133">Transmembrane helix</keyword>
<organism evidence="2 3">
    <name type="scientific">Geoglobus ahangari</name>
    <dbReference type="NCBI Taxonomy" id="113653"/>
    <lineage>
        <taxon>Archaea</taxon>
        <taxon>Methanobacteriati</taxon>
        <taxon>Methanobacteriota</taxon>
        <taxon>Archaeoglobi</taxon>
        <taxon>Archaeoglobales</taxon>
        <taxon>Archaeoglobaceae</taxon>
        <taxon>Geoglobus</taxon>
    </lineage>
</organism>
<dbReference type="PANTHER" id="PTHR35902">
    <property type="entry name" value="S-LAYER DOMAIN-LIKE PROTEIN-RELATED"/>
    <property type="match status" value="1"/>
</dbReference>
<keyword evidence="3" id="KW-1185">Reference proteome</keyword>
<keyword evidence="1" id="KW-0812">Transmembrane</keyword>
<feature type="transmembrane region" description="Helical" evidence="1">
    <location>
        <begin position="397"/>
        <end position="416"/>
    </location>
</feature>
<evidence type="ECO:0000256" key="1">
    <source>
        <dbReference type="SAM" id="Phobius"/>
    </source>
</evidence>
<dbReference type="EMBL" id="CP011267">
    <property type="protein sequence ID" value="AKG91994.1"/>
    <property type="molecule type" value="Genomic_DNA"/>
</dbReference>
<dbReference type="GeneID" id="24803247"/>
<proteinExistence type="predicted"/>
<gene>
    <name evidence="2" type="ORF">GAH_00667</name>
</gene>
<sequence length="419" mass="46944">MKKLFFLLIGSLLLLQLASAQVTLDYEVGLSKILPGDEVDCYLVITNPNLHSETIRSIVFYSDLVTPRIITDIGVLPAKTSYRLPFTFKAEEPGKYVVEVRVRTYNGSITYYMPFTVSSSYPVLTVENPEVTLGEKNVLRVRVEWPENVTVRPLFNATPSEAYGRMFEFVYYPKKKEDLRFEVEFRNGENVHRIIRAVNVTWNEMKDVVMNVTVNRNAYENEAIKVSVGVANLRNTPAYAVTVRVGESEKKIPVLNPGEAWKFDFNVMATRILRVELSYLDEMGIKHVMSESREIGIINASAVQLCSYEFDKGMLTGEVCNFGSTEVKNVVVSFEGRKYFVGTIMPEDYEVFSIKGNSSNGTLIISWKAASGDVLSISEEIEGERVTVKAAEGGSEILIASGAIAVVIVAIAIYALRRR</sequence>
<reference evidence="2 3" key="1">
    <citation type="submission" date="2015-04" db="EMBL/GenBank/DDBJ databases">
        <title>The complete genome sequence of the hyperthermophilic, obligate iron-reducing archaeon Geoglobus ahangari strain 234T.</title>
        <authorList>
            <person name="Manzella M.P."/>
            <person name="Holmes D.E."/>
            <person name="Rocheleau J.M."/>
            <person name="Chung A."/>
            <person name="Reguera G."/>
            <person name="Kashefi K."/>
        </authorList>
    </citation>
    <scope>NUCLEOTIDE SEQUENCE [LARGE SCALE GENOMIC DNA]</scope>
    <source>
        <strain evidence="2 3">234</strain>
    </source>
</reference>
<protein>
    <submittedName>
        <fullName evidence="2">Uncharacterized protein</fullName>
    </submittedName>
</protein>
<keyword evidence="1" id="KW-0472">Membrane</keyword>